<dbReference type="InterPro" id="IPR028288">
    <property type="entry name" value="SCAR/WAVE_fam"/>
</dbReference>
<keyword evidence="5" id="KW-1185">Reference proteome</keyword>
<comment type="function">
    <text evidence="2">Involved in regulation of actin and microtubule organization. Part of a WAVE complex that activates the Arp2/3 complex.</text>
</comment>
<dbReference type="GO" id="GO:0071933">
    <property type="term" value="F:Arp2/3 complex binding"/>
    <property type="evidence" value="ECO:0007669"/>
    <property type="project" value="TreeGrafter"/>
</dbReference>
<keyword evidence="2" id="KW-0963">Cytoplasm</keyword>
<dbReference type="GO" id="GO:2000601">
    <property type="term" value="P:positive regulation of Arp2/3 complex-mediated actin nucleation"/>
    <property type="evidence" value="ECO:0007669"/>
    <property type="project" value="TreeGrafter"/>
</dbReference>
<dbReference type="GO" id="GO:0030036">
    <property type="term" value="P:actin cytoskeleton organization"/>
    <property type="evidence" value="ECO:0007669"/>
    <property type="project" value="UniProtKB-UniRule"/>
</dbReference>
<evidence type="ECO:0000256" key="2">
    <source>
        <dbReference type="RuleBase" id="RU367034"/>
    </source>
</evidence>
<keyword evidence="2" id="KW-0009">Actin-binding</keyword>
<feature type="compositionally biased region" description="Pro residues" evidence="3">
    <location>
        <begin position="957"/>
        <end position="967"/>
    </location>
</feature>
<dbReference type="PANTHER" id="PTHR12902:SF33">
    <property type="entry name" value="PROTEIN SCAR3"/>
    <property type="match status" value="1"/>
</dbReference>
<dbReference type="EMBL" id="KZ451950">
    <property type="protein sequence ID" value="PKA58933.1"/>
    <property type="molecule type" value="Genomic_DNA"/>
</dbReference>
<protein>
    <recommendedName>
        <fullName evidence="2">Protein SCAR</fullName>
    </recommendedName>
    <alternativeName>
        <fullName evidence="2">Protein WAVE</fullName>
    </alternativeName>
</protein>
<comment type="subcellular location">
    <subcellularLocation>
        <location evidence="2">Cytoplasm</location>
        <location evidence="2">Cytoskeleton</location>
    </subcellularLocation>
</comment>
<dbReference type="GO" id="GO:0034237">
    <property type="term" value="F:protein kinase A regulatory subunit binding"/>
    <property type="evidence" value="ECO:0007669"/>
    <property type="project" value="TreeGrafter"/>
</dbReference>
<sequence length="1173" mass="130424">MSTAARGHRMLTRMKQIESTLPFVEDAIHVKRSFIDFAYETGMASISFFSHLLKFNLALLKSGIDNDIALEGQISDGSLSISGCHWHTDISSMENPVSCWDLPQFMIDSYEECRGPPRLFLLDKYDRAGSGACLKRYSDPGYFRKAWEAKEPDKAVLIQREKKNQEIKNSLGSSAQFLSVNNDGQSFTTENSSISETRFEPDALNLSPLLKLKRSKQIPEACPSAMPDDLEHDLSSISNLGKNQEGSVQNEEIVFSVDDDSHDDFMLRKSTSRSPSVIWDEKSEILKDECYEVYDDTVLNRDQGAEPFLSNSKSLEVCKEPAQPGSLGRAKKISIVAVSPASLCGQKRLDEVTSDADNYLDALNTLESEGESESDCQTKVEVHSRFSIGPYESDSGVAKVPQADGYSGAESPTALSGSAVKLVLPEDSNFDVLKTLEHKLPKQVVGFSTKSCYIGNQFQKCNVLDRSRSKKADGDQSSFYNDPTLETMRNNETAEAIPYFEVPSLVNVPSHALWTNGNLLGLEPSKPPAISLSSGARESSQLNCLNYGFKQEKANGTNRQLSEQLISEVKAQETCEILISTDQRTFNSDQLNSRRNTIEEINLKHSLPCLDHQLEGIPSNDYCQEQSEVSPLSVREGAQTASSSISTNRIDQMHYPDANAFDTVAESCCTSHVASQWMESAKNTVGMSAYSGLAHKFLVHGLQRKPSVNHLSDSVLFEQMDVTSQSQGKSPVHKHRKRSNGVSLQAFYEQSFIGKANCGSLKRLNSSSPPFENSSPPMEYMKISFHPMNSLATSSWKPEFPDCNVKELIDGMALPSFQVLSGCTHLVQDGNPESDDDTFCRSYPYSSEDLLSLQSDSNSELWEQDDMCGSNVNEQPDDLRRISSLTASISSSRVFEQNHVDQVGLKDYCTENDLVSFQSGHFIDIPDLDSFALFRGHRKKIDSLSINSENFKKLPPTEQPPPPPLPPIQWRKLKPSNEVLEERDSDAGKFVDHFEGLNGQTPPTSLESEKGKQRPPSLGDVRTIKKLDIEQQPKPFESRSKANSSKEVDEMGGMLHQIRNKHRGVIRDVVEWTKPKWETCKSSTMEVGCSQDLRRGFKSPGKEQAFNLRRTSTSRPSFVPQPTTNVNVAVILEKANAIRQNIDAPNVGWVTVARMGSSDHPFVESDDPIIKMQ</sequence>
<keyword evidence="2" id="KW-0206">Cytoskeleton</keyword>
<dbReference type="Proteomes" id="UP000236161">
    <property type="component" value="Unassembled WGS sequence"/>
</dbReference>
<dbReference type="GO" id="GO:0003779">
    <property type="term" value="F:actin binding"/>
    <property type="evidence" value="ECO:0007669"/>
    <property type="project" value="UniProtKB-UniRule"/>
</dbReference>
<dbReference type="STRING" id="1088818.A0A2I0ATQ0"/>
<dbReference type="AlphaFoldDB" id="A0A2I0ATQ0"/>
<comment type="similarity">
    <text evidence="1 2">Belongs to the SCAR/WAVE family.</text>
</comment>
<gene>
    <name evidence="4" type="ORF">AXF42_Ash001026</name>
</gene>
<name>A0A2I0ATQ0_9ASPA</name>
<feature type="region of interest" description="Disordered" evidence="3">
    <location>
        <begin position="992"/>
        <end position="1020"/>
    </location>
</feature>
<dbReference type="Gene3D" id="6.10.280.150">
    <property type="match status" value="1"/>
</dbReference>
<accession>A0A2I0ATQ0</accession>
<evidence type="ECO:0000256" key="3">
    <source>
        <dbReference type="SAM" id="MobiDB-lite"/>
    </source>
</evidence>
<feature type="region of interest" description="Disordered" evidence="3">
    <location>
        <begin position="950"/>
        <end position="970"/>
    </location>
</feature>
<evidence type="ECO:0000313" key="4">
    <source>
        <dbReference type="EMBL" id="PKA58933.1"/>
    </source>
</evidence>
<dbReference type="PANTHER" id="PTHR12902">
    <property type="entry name" value="WASP-1"/>
    <property type="match status" value="1"/>
</dbReference>
<organism evidence="4 5">
    <name type="scientific">Apostasia shenzhenica</name>
    <dbReference type="NCBI Taxonomy" id="1088818"/>
    <lineage>
        <taxon>Eukaryota</taxon>
        <taxon>Viridiplantae</taxon>
        <taxon>Streptophyta</taxon>
        <taxon>Embryophyta</taxon>
        <taxon>Tracheophyta</taxon>
        <taxon>Spermatophyta</taxon>
        <taxon>Magnoliopsida</taxon>
        <taxon>Liliopsida</taxon>
        <taxon>Asparagales</taxon>
        <taxon>Orchidaceae</taxon>
        <taxon>Apostasioideae</taxon>
        <taxon>Apostasia</taxon>
    </lineage>
</organism>
<evidence type="ECO:0000313" key="5">
    <source>
        <dbReference type="Proteomes" id="UP000236161"/>
    </source>
</evidence>
<dbReference type="GO" id="GO:0005856">
    <property type="term" value="C:cytoskeleton"/>
    <property type="evidence" value="ECO:0007669"/>
    <property type="project" value="UniProtKB-SubCell"/>
</dbReference>
<proteinExistence type="inferred from homology"/>
<reference evidence="4 5" key="1">
    <citation type="journal article" date="2017" name="Nature">
        <title>The Apostasia genome and the evolution of orchids.</title>
        <authorList>
            <person name="Zhang G.Q."/>
            <person name="Liu K.W."/>
            <person name="Li Z."/>
            <person name="Lohaus R."/>
            <person name="Hsiao Y.Y."/>
            <person name="Niu S.C."/>
            <person name="Wang J.Y."/>
            <person name="Lin Y.C."/>
            <person name="Xu Q."/>
            <person name="Chen L.J."/>
            <person name="Yoshida K."/>
            <person name="Fujiwara S."/>
            <person name="Wang Z.W."/>
            <person name="Zhang Y.Q."/>
            <person name="Mitsuda N."/>
            <person name="Wang M."/>
            <person name="Liu G.H."/>
            <person name="Pecoraro L."/>
            <person name="Huang H.X."/>
            <person name="Xiao X.J."/>
            <person name="Lin M."/>
            <person name="Wu X.Y."/>
            <person name="Wu W.L."/>
            <person name="Chen Y.Y."/>
            <person name="Chang S.B."/>
            <person name="Sakamoto S."/>
            <person name="Ohme-Takagi M."/>
            <person name="Yagi M."/>
            <person name="Zeng S.J."/>
            <person name="Shen C.Y."/>
            <person name="Yeh C.M."/>
            <person name="Luo Y.B."/>
            <person name="Tsai W.C."/>
            <person name="Van de Peer Y."/>
            <person name="Liu Z.J."/>
        </authorList>
    </citation>
    <scope>NUCLEOTIDE SEQUENCE [LARGE SCALE GENOMIC DNA]</scope>
    <source>
        <strain evidence="5">cv. Shenzhen</strain>
        <tissue evidence="4">Stem</tissue>
    </source>
</reference>
<evidence type="ECO:0000256" key="1">
    <source>
        <dbReference type="ARBA" id="ARBA00006993"/>
    </source>
</evidence>
<dbReference type="OrthoDB" id="753427at2759"/>